<organism evidence="4 5">
    <name type="scientific">Pseudallescheria apiosperma</name>
    <name type="common">Scedosporium apiospermum</name>
    <dbReference type="NCBI Taxonomy" id="563466"/>
    <lineage>
        <taxon>Eukaryota</taxon>
        <taxon>Fungi</taxon>
        <taxon>Dikarya</taxon>
        <taxon>Ascomycota</taxon>
        <taxon>Pezizomycotina</taxon>
        <taxon>Sordariomycetes</taxon>
        <taxon>Hypocreomycetidae</taxon>
        <taxon>Microascales</taxon>
        <taxon>Microascaceae</taxon>
        <taxon>Scedosporium</taxon>
    </lineage>
</organism>
<comment type="caution">
    <text evidence="4">The sequence shown here is derived from an EMBL/GenBank/DDBJ whole genome shotgun (WGS) entry which is preliminary data.</text>
</comment>
<dbReference type="AlphaFoldDB" id="A0A084G3W0"/>
<reference evidence="4 5" key="1">
    <citation type="journal article" date="2014" name="Genome Announc.">
        <title>Draft genome sequence of the pathogenic fungus Scedosporium apiospermum.</title>
        <authorList>
            <person name="Vandeputte P."/>
            <person name="Ghamrawi S."/>
            <person name="Rechenmann M."/>
            <person name="Iltis A."/>
            <person name="Giraud S."/>
            <person name="Fleury M."/>
            <person name="Thornton C."/>
            <person name="Delhaes L."/>
            <person name="Meyer W."/>
            <person name="Papon N."/>
            <person name="Bouchara J.P."/>
        </authorList>
    </citation>
    <scope>NUCLEOTIDE SEQUENCE [LARGE SCALE GENOMIC DNA]</scope>
    <source>
        <strain evidence="4 5">IHEM 14462</strain>
    </source>
</reference>
<dbReference type="InterPro" id="IPR036291">
    <property type="entry name" value="NAD(P)-bd_dom_sf"/>
</dbReference>
<proteinExistence type="inferred from homology"/>
<comment type="similarity">
    <text evidence="1">Belongs to the short-chain dehydrogenases/reductases (SDR) family.</text>
</comment>
<evidence type="ECO:0000256" key="2">
    <source>
        <dbReference type="ARBA" id="ARBA00022857"/>
    </source>
</evidence>
<dbReference type="EMBL" id="JOWA01000103">
    <property type="protein sequence ID" value="KEZ42022.1"/>
    <property type="molecule type" value="Genomic_DNA"/>
</dbReference>
<dbReference type="SUPFAM" id="SSF51735">
    <property type="entry name" value="NAD(P)-binding Rossmann-fold domains"/>
    <property type="match status" value="1"/>
</dbReference>
<dbReference type="Proteomes" id="UP000028545">
    <property type="component" value="Unassembled WGS sequence"/>
</dbReference>
<evidence type="ECO:0000256" key="1">
    <source>
        <dbReference type="ARBA" id="ARBA00006484"/>
    </source>
</evidence>
<dbReference type="Pfam" id="PF13561">
    <property type="entry name" value="adh_short_C2"/>
    <property type="match status" value="1"/>
</dbReference>
<dbReference type="FunFam" id="3.40.50.720:FF:000084">
    <property type="entry name" value="Short-chain dehydrogenase reductase"/>
    <property type="match status" value="1"/>
</dbReference>
<dbReference type="GeneID" id="27725496"/>
<accession>A0A084G3W0</accession>
<dbReference type="PRINTS" id="PR00081">
    <property type="entry name" value="GDHRDH"/>
</dbReference>
<dbReference type="OrthoDB" id="5840532at2759"/>
<dbReference type="KEGG" id="sapo:SAPIO_CDS6424"/>
<dbReference type="VEuPathDB" id="FungiDB:SAPIO_CDS6424"/>
<name>A0A084G3W0_PSEDA</name>
<keyword evidence="5" id="KW-1185">Reference proteome</keyword>
<protein>
    <submittedName>
        <fullName evidence="4">Uncharacterized protein</fullName>
    </submittedName>
</protein>
<keyword evidence="3" id="KW-0560">Oxidoreductase</keyword>
<dbReference type="GO" id="GO:0016491">
    <property type="term" value="F:oxidoreductase activity"/>
    <property type="evidence" value="ECO:0007669"/>
    <property type="project" value="UniProtKB-KW"/>
</dbReference>
<evidence type="ECO:0000313" key="5">
    <source>
        <dbReference type="Proteomes" id="UP000028545"/>
    </source>
</evidence>
<dbReference type="OMA" id="PHCGNYV"/>
<dbReference type="PANTHER" id="PTHR24321:SF12">
    <property type="entry name" value="SHORT-CHAIN DEHYDROGENASE_REDUCTASE FAMILY, PUTATIVE (AFU_ORTHOLOGUE AFUA_5G14340)-RELATED"/>
    <property type="match status" value="1"/>
</dbReference>
<dbReference type="InterPro" id="IPR002347">
    <property type="entry name" value="SDR_fam"/>
</dbReference>
<evidence type="ECO:0000256" key="3">
    <source>
        <dbReference type="ARBA" id="ARBA00023002"/>
    </source>
</evidence>
<dbReference type="PRINTS" id="PR00080">
    <property type="entry name" value="SDRFAMILY"/>
</dbReference>
<dbReference type="RefSeq" id="XP_016641821.1">
    <property type="nucleotide sequence ID" value="XM_016788530.1"/>
</dbReference>
<keyword evidence="2" id="KW-0521">NADP</keyword>
<dbReference type="Gene3D" id="3.40.50.720">
    <property type="entry name" value="NAD(P)-binding Rossmann-like Domain"/>
    <property type="match status" value="1"/>
</dbReference>
<evidence type="ECO:0000313" key="4">
    <source>
        <dbReference type="EMBL" id="KEZ42022.1"/>
    </source>
</evidence>
<dbReference type="PANTHER" id="PTHR24321">
    <property type="entry name" value="DEHYDROGENASES, SHORT CHAIN"/>
    <property type="match status" value="1"/>
</dbReference>
<dbReference type="CDD" id="cd05233">
    <property type="entry name" value="SDR_c"/>
    <property type="match status" value="1"/>
</dbReference>
<sequence>MAFPSEGVAFVTGAGGTVGRATALQFARDGVRKIAGLDISAPVLGETKQIITEKFPDVDFLPLIADLNDEAQVTAAFAQVVEKFGRVDYAVNNAGIGHPLKVTPDLPFENFDRVMGVNLKGVWTCARLELAQMEKQEPLPSVSKLGAIVNVSSILGNIAMPMLGIYTMSKHGVIGLTRTDALDFAKKGVRVNCVCPGFIDTPLLSESTRKTLAPSIEKTPMGRLANPQEVADAIIFLSSERSSYMTGSVLTVDGGYTVH</sequence>
<gene>
    <name evidence="4" type="ORF">SAPIO_CDS6424</name>
</gene>
<dbReference type="HOGENOM" id="CLU_010194_1_0_1"/>